<reference evidence="1 2" key="1">
    <citation type="journal article" date="2009" name="PLoS Genet.">
        <title>Genomic analysis of the basal lineage fungus Rhizopus oryzae reveals a whole-genome duplication.</title>
        <authorList>
            <person name="Ma L.-J."/>
            <person name="Ibrahim A.S."/>
            <person name="Skory C."/>
            <person name="Grabherr M.G."/>
            <person name="Burger G."/>
            <person name="Butler M."/>
            <person name="Elias M."/>
            <person name="Idnurm A."/>
            <person name="Lang B.F."/>
            <person name="Sone T."/>
            <person name="Abe A."/>
            <person name="Calvo S.E."/>
            <person name="Corrochano L.M."/>
            <person name="Engels R."/>
            <person name="Fu J."/>
            <person name="Hansberg W."/>
            <person name="Kim J.-M."/>
            <person name="Kodira C.D."/>
            <person name="Koehrsen M.J."/>
            <person name="Liu B."/>
            <person name="Miranda-Saavedra D."/>
            <person name="O'Leary S."/>
            <person name="Ortiz-Castellanos L."/>
            <person name="Poulter R."/>
            <person name="Rodriguez-Romero J."/>
            <person name="Ruiz-Herrera J."/>
            <person name="Shen Y.-Q."/>
            <person name="Zeng Q."/>
            <person name="Galagan J."/>
            <person name="Birren B.W."/>
            <person name="Cuomo C.A."/>
            <person name="Wickes B.L."/>
        </authorList>
    </citation>
    <scope>NUCLEOTIDE SEQUENCE [LARGE SCALE GENOMIC DNA]</scope>
    <source>
        <strain evidence="2">RA 99-880 / ATCC MYA-4621 / FGSC 9543 / NRRL 43880</strain>
    </source>
</reference>
<keyword evidence="2" id="KW-1185">Reference proteome</keyword>
<name>I1BV53_RHIO9</name>
<protein>
    <submittedName>
        <fullName evidence="1">Uncharacterized protein</fullName>
    </submittedName>
</protein>
<sequence length="39" mass="4334">MLRMTAGQSILSLPSMYASDHCPAETPFWKNPGHNFPLS</sequence>
<dbReference type="AlphaFoldDB" id="I1BV53"/>
<evidence type="ECO:0000313" key="2">
    <source>
        <dbReference type="Proteomes" id="UP000009138"/>
    </source>
</evidence>
<dbReference type="VEuPathDB" id="FungiDB:RO3G_04788"/>
<dbReference type="EMBL" id="CH476734">
    <property type="protein sequence ID" value="EIE80083.1"/>
    <property type="molecule type" value="Genomic_DNA"/>
</dbReference>
<gene>
    <name evidence="1" type="ORF">RO3G_04788</name>
</gene>
<organism evidence="1 2">
    <name type="scientific">Rhizopus delemar (strain RA 99-880 / ATCC MYA-4621 / FGSC 9543 / NRRL 43880)</name>
    <name type="common">Mucormycosis agent</name>
    <name type="synonym">Rhizopus arrhizus var. delemar</name>
    <dbReference type="NCBI Taxonomy" id="246409"/>
    <lineage>
        <taxon>Eukaryota</taxon>
        <taxon>Fungi</taxon>
        <taxon>Fungi incertae sedis</taxon>
        <taxon>Mucoromycota</taxon>
        <taxon>Mucoromycotina</taxon>
        <taxon>Mucoromycetes</taxon>
        <taxon>Mucorales</taxon>
        <taxon>Mucorineae</taxon>
        <taxon>Rhizopodaceae</taxon>
        <taxon>Rhizopus</taxon>
    </lineage>
</organism>
<dbReference type="InParanoid" id="I1BV53"/>
<evidence type="ECO:0000313" key="1">
    <source>
        <dbReference type="EMBL" id="EIE80083.1"/>
    </source>
</evidence>
<dbReference type="GeneID" id="93611759"/>
<accession>I1BV53</accession>
<dbReference type="RefSeq" id="XP_067515479.1">
    <property type="nucleotide sequence ID" value="XM_067659378.1"/>
</dbReference>
<proteinExistence type="predicted"/>
<dbReference type="Proteomes" id="UP000009138">
    <property type="component" value="Unassembled WGS sequence"/>
</dbReference>